<dbReference type="InterPro" id="IPR052927">
    <property type="entry name" value="DCC_oxidoreductase"/>
</dbReference>
<sequence length="137" mass="16123">MPESNEEDRPILMFDGECNLCNGFVDFILRKEKDHRFLFASLQSERGRQLQEQFAIAPTVDSVIVINDKAAYLYSDAVFQVMKALPWYFRLLLVLRVVPKAGRDRLYRLVAKNRYRLFGKRESCRLPTAEEKSRFLQ</sequence>
<dbReference type="Pfam" id="PF04134">
    <property type="entry name" value="DCC1-like"/>
    <property type="match status" value="1"/>
</dbReference>
<dbReference type="PANTHER" id="PTHR33639:SF2">
    <property type="entry name" value="DUF393 DOMAIN-CONTAINING PROTEIN"/>
    <property type="match status" value="1"/>
</dbReference>
<evidence type="ECO:0000313" key="2">
    <source>
        <dbReference type="Proteomes" id="UP001139179"/>
    </source>
</evidence>
<dbReference type="GO" id="GO:0015035">
    <property type="term" value="F:protein-disulfide reductase activity"/>
    <property type="evidence" value="ECO:0007669"/>
    <property type="project" value="InterPro"/>
</dbReference>
<evidence type="ECO:0000313" key="1">
    <source>
        <dbReference type="EMBL" id="MCM3714489.1"/>
    </source>
</evidence>
<proteinExistence type="predicted"/>
<reference evidence="1" key="1">
    <citation type="submission" date="2022-05" db="EMBL/GenBank/DDBJ databases">
        <title>Comparative Genomics of Spacecraft Associated Microbes.</title>
        <authorList>
            <person name="Tran M.T."/>
            <person name="Wright A."/>
            <person name="Seuylemezian A."/>
            <person name="Eisen J."/>
            <person name="Coil D."/>
        </authorList>
    </citation>
    <scope>NUCLEOTIDE SEQUENCE</scope>
    <source>
        <strain evidence="1">214.1.1</strain>
    </source>
</reference>
<organism evidence="1 2">
    <name type="scientific">Halalkalibacter oceani</name>
    <dbReference type="NCBI Taxonomy" id="1653776"/>
    <lineage>
        <taxon>Bacteria</taxon>
        <taxon>Bacillati</taxon>
        <taxon>Bacillota</taxon>
        <taxon>Bacilli</taxon>
        <taxon>Bacillales</taxon>
        <taxon>Bacillaceae</taxon>
        <taxon>Halalkalibacter</taxon>
    </lineage>
</organism>
<name>A0A9X2DP42_9BACI</name>
<dbReference type="EMBL" id="JAMBOL010000007">
    <property type="protein sequence ID" value="MCM3714489.1"/>
    <property type="molecule type" value="Genomic_DNA"/>
</dbReference>
<dbReference type="Proteomes" id="UP001139179">
    <property type="component" value="Unassembled WGS sequence"/>
</dbReference>
<comment type="caution">
    <text evidence="1">The sequence shown here is derived from an EMBL/GenBank/DDBJ whole genome shotgun (WGS) entry which is preliminary data.</text>
</comment>
<protein>
    <submittedName>
        <fullName evidence="1">Thiol-disulfide oxidoreductase DCC family protein</fullName>
    </submittedName>
</protein>
<dbReference type="PANTHER" id="PTHR33639">
    <property type="entry name" value="THIOL-DISULFIDE OXIDOREDUCTASE DCC"/>
    <property type="match status" value="1"/>
</dbReference>
<keyword evidence="2" id="KW-1185">Reference proteome</keyword>
<dbReference type="RefSeq" id="WP_251223262.1">
    <property type="nucleotide sequence ID" value="NZ_JAMBOL010000007.1"/>
</dbReference>
<accession>A0A9X2DP42</accession>
<dbReference type="InterPro" id="IPR007263">
    <property type="entry name" value="DCC1-like"/>
</dbReference>
<dbReference type="AlphaFoldDB" id="A0A9X2DP42"/>
<gene>
    <name evidence="1" type="ORF">M3202_10355</name>
</gene>